<evidence type="ECO:0000259" key="3">
    <source>
        <dbReference type="Pfam" id="PF07589"/>
    </source>
</evidence>
<organism evidence="4 5">
    <name type="scientific">Roseiconus lacunae</name>
    <dbReference type="NCBI Taxonomy" id="2605694"/>
    <lineage>
        <taxon>Bacteria</taxon>
        <taxon>Pseudomonadati</taxon>
        <taxon>Planctomycetota</taxon>
        <taxon>Planctomycetia</taxon>
        <taxon>Pirellulales</taxon>
        <taxon>Pirellulaceae</taxon>
        <taxon>Roseiconus</taxon>
    </lineage>
</organism>
<evidence type="ECO:0000313" key="5">
    <source>
        <dbReference type="Proteomes" id="UP001239462"/>
    </source>
</evidence>
<evidence type="ECO:0000313" key="4">
    <source>
        <dbReference type="EMBL" id="MDM4019040.1"/>
    </source>
</evidence>
<feature type="signal peptide" evidence="2">
    <location>
        <begin position="1"/>
        <end position="23"/>
    </location>
</feature>
<dbReference type="RefSeq" id="WP_289167076.1">
    <property type="nucleotide sequence ID" value="NZ_JASZZN010000030.1"/>
</dbReference>
<evidence type="ECO:0000256" key="2">
    <source>
        <dbReference type="SAM" id="SignalP"/>
    </source>
</evidence>
<dbReference type="Proteomes" id="UP001239462">
    <property type="component" value="Unassembled WGS sequence"/>
</dbReference>
<dbReference type="EMBL" id="JASZZN010000030">
    <property type="protein sequence ID" value="MDM4019040.1"/>
    <property type="molecule type" value="Genomic_DNA"/>
</dbReference>
<proteinExistence type="predicted"/>
<evidence type="ECO:0000256" key="1">
    <source>
        <dbReference type="SAM" id="MobiDB-lite"/>
    </source>
</evidence>
<gene>
    <name evidence="4" type="ORF">QTN89_26540</name>
</gene>
<feature type="region of interest" description="Disordered" evidence="1">
    <location>
        <begin position="56"/>
        <end position="88"/>
    </location>
</feature>
<feature type="chain" id="PRO_5045801653" evidence="2">
    <location>
        <begin position="24"/>
        <end position="286"/>
    </location>
</feature>
<dbReference type="InterPro" id="IPR013424">
    <property type="entry name" value="Ice-binding_C"/>
</dbReference>
<keyword evidence="5" id="KW-1185">Reference proteome</keyword>
<sequence length="286" mass="30338">MKRFLMAFAVTYVLIAFSSPAINAETVSLASSMNPAGYLAENQVTGSYWRINNGDGTLGTATSTGDRDGPGNYAERENPSDTGTGFGDPMDMFPREANFLIGSFSFDETGLTGVGTETRVITNLNPSEFWKNDPNRTNPSLGPSVLSDISDHAFGLAFFDGDGEIKFGGIDATDTVTFTDGVLTSVDFNVTTTLSFSAFTETVTYDGIFSATGDSISYQIDDTEPIAILGGLPSTFQANLSGTINQVGSYSISAVPEPNSLVMLVVGTAAVAFRRRRRGDAIPKDP</sequence>
<dbReference type="NCBIfam" id="TIGR02595">
    <property type="entry name" value="PEP_CTERM"/>
    <property type="match status" value="1"/>
</dbReference>
<reference evidence="4 5" key="1">
    <citation type="submission" date="2023-06" db="EMBL/GenBank/DDBJ databases">
        <title>Roseiconus lacunae JC819 isolated from Gulf of Mannar region, Tamil Nadu.</title>
        <authorList>
            <person name="Pk S."/>
            <person name="Ch S."/>
            <person name="Ch V.R."/>
        </authorList>
    </citation>
    <scope>NUCLEOTIDE SEQUENCE [LARGE SCALE GENOMIC DNA]</scope>
    <source>
        <strain evidence="4 5">JC819</strain>
    </source>
</reference>
<feature type="compositionally biased region" description="Basic and acidic residues" evidence="1">
    <location>
        <begin position="65"/>
        <end position="79"/>
    </location>
</feature>
<feature type="domain" description="Ice-binding protein C-terminal" evidence="3">
    <location>
        <begin position="254"/>
        <end position="276"/>
    </location>
</feature>
<accession>A0ABT7PRG4</accession>
<keyword evidence="2" id="KW-0732">Signal</keyword>
<name>A0ABT7PRG4_9BACT</name>
<protein>
    <submittedName>
        <fullName evidence="4">PEP-CTERM sorting domain-containing protein</fullName>
    </submittedName>
</protein>
<dbReference type="Pfam" id="PF07589">
    <property type="entry name" value="PEP-CTERM"/>
    <property type="match status" value="1"/>
</dbReference>
<comment type="caution">
    <text evidence="4">The sequence shown here is derived from an EMBL/GenBank/DDBJ whole genome shotgun (WGS) entry which is preliminary data.</text>
</comment>